<protein>
    <submittedName>
        <fullName evidence="1">Uncharacterized protein</fullName>
    </submittedName>
</protein>
<dbReference type="AlphaFoldDB" id="A0A212L3A1"/>
<organism evidence="1">
    <name type="scientific">uncultured Desulfovibrio sp</name>
    <dbReference type="NCBI Taxonomy" id="167968"/>
    <lineage>
        <taxon>Bacteria</taxon>
        <taxon>Pseudomonadati</taxon>
        <taxon>Thermodesulfobacteriota</taxon>
        <taxon>Desulfovibrionia</taxon>
        <taxon>Desulfovibrionales</taxon>
        <taxon>Desulfovibrionaceae</taxon>
        <taxon>Desulfovibrio</taxon>
        <taxon>environmental samples</taxon>
    </lineage>
</organism>
<gene>
    <name evidence="1" type="ORF">KL86DES1_20334</name>
</gene>
<evidence type="ECO:0000313" key="1">
    <source>
        <dbReference type="EMBL" id="SCM71998.1"/>
    </source>
</evidence>
<dbReference type="EMBL" id="FMJC01000002">
    <property type="protein sequence ID" value="SCM71998.1"/>
    <property type="molecule type" value="Genomic_DNA"/>
</dbReference>
<reference evidence="1" key="1">
    <citation type="submission" date="2016-08" db="EMBL/GenBank/DDBJ databases">
        <authorList>
            <person name="Seilhamer J.J."/>
        </authorList>
    </citation>
    <scope>NUCLEOTIDE SEQUENCE</scope>
    <source>
        <strain evidence="1">86-1</strain>
    </source>
</reference>
<sequence length="109" mass="12537">MLGQASGHKPLQGECILNETIDDLTVQFEENGQIIVNELDKVVLSKGLWTTILFRYQQWQPEKDDFGPDVYVIRRYKKSGGEYRQQSKFTISSAEQARKIVDALSSWIN</sequence>
<proteinExistence type="predicted"/>
<name>A0A212L3A1_9BACT</name>
<accession>A0A212L3A1</accession>